<sequence length="116" mass="12621">MDTQVGEAEFHHLIPTSLPATLLHHIHFPPPPAVVFLPWHPALAYHIHDLLQLNDITAGVPPGSPDPLVHPQTLSRVSSSPISSSFTLILLVGSDGVDSVLTLMLRWRKLTCASTE</sequence>
<dbReference type="EMBL" id="CM042884">
    <property type="protein sequence ID" value="KAI4367827.1"/>
    <property type="molecule type" value="Genomic_DNA"/>
</dbReference>
<name>A0ACB9QLS8_9MYRT</name>
<evidence type="ECO:0000313" key="2">
    <source>
        <dbReference type="Proteomes" id="UP001057402"/>
    </source>
</evidence>
<comment type="caution">
    <text evidence="1">The sequence shown here is derived from an EMBL/GenBank/DDBJ whole genome shotgun (WGS) entry which is preliminary data.</text>
</comment>
<organism evidence="1 2">
    <name type="scientific">Melastoma candidum</name>
    <dbReference type="NCBI Taxonomy" id="119954"/>
    <lineage>
        <taxon>Eukaryota</taxon>
        <taxon>Viridiplantae</taxon>
        <taxon>Streptophyta</taxon>
        <taxon>Embryophyta</taxon>
        <taxon>Tracheophyta</taxon>
        <taxon>Spermatophyta</taxon>
        <taxon>Magnoliopsida</taxon>
        <taxon>eudicotyledons</taxon>
        <taxon>Gunneridae</taxon>
        <taxon>Pentapetalae</taxon>
        <taxon>rosids</taxon>
        <taxon>malvids</taxon>
        <taxon>Myrtales</taxon>
        <taxon>Melastomataceae</taxon>
        <taxon>Melastomatoideae</taxon>
        <taxon>Melastomateae</taxon>
        <taxon>Melastoma</taxon>
    </lineage>
</organism>
<keyword evidence="2" id="KW-1185">Reference proteome</keyword>
<evidence type="ECO:0000313" key="1">
    <source>
        <dbReference type="EMBL" id="KAI4367827.1"/>
    </source>
</evidence>
<protein>
    <submittedName>
        <fullName evidence="1">Uncharacterized protein</fullName>
    </submittedName>
</protein>
<proteinExistence type="predicted"/>
<gene>
    <name evidence="1" type="ORF">MLD38_016453</name>
</gene>
<reference evidence="2" key="1">
    <citation type="journal article" date="2023" name="Front. Plant Sci.">
        <title>Chromosomal-level genome assembly of Melastoma candidum provides insights into trichome evolution.</title>
        <authorList>
            <person name="Zhong Y."/>
            <person name="Wu W."/>
            <person name="Sun C."/>
            <person name="Zou P."/>
            <person name="Liu Y."/>
            <person name="Dai S."/>
            <person name="Zhou R."/>
        </authorList>
    </citation>
    <scope>NUCLEOTIDE SEQUENCE [LARGE SCALE GENOMIC DNA]</scope>
</reference>
<dbReference type="Proteomes" id="UP001057402">
    <property type="component" value="Chromosome 5"/>
</dbReference>
<accession>A0ACB9QLS8</accession>